<evidence type="ECO:0000256" key="6">
    <source>
        <dbReference type="ARBA" id="ARBA00029853"/>
    </source>
</evidence>
<dbReference type="InterPro" id="IPR000277">
    <property type="entry name" value="Cys/Met-Metab_PyrdxlP-dep_enz"/>
</dbReference>
<dbReference type="Gene3D" id="3.90.1150.10">
    <property type="entry name" value="Aspartate Aminotransferase, domain 1"/>
    <property type="match status" value="1"/>
</dbReference>
<dbReference type="GO" id="GO:0004123">
    <property type="term" value="F:cystathionine gamma-lyase activity"/>
    <property type="evidence" value="ECO:0007669"/>
    <property type="project" value="TreeGrafter"/>
</dbReference>
<dbReference type="PANTHER" id="PTHR11808">
    <property type="entry name" value="TRANS-SULFURATION ENZYME FAMILY MEMBER"/>
    <property type="match status" value="1"/>
</dbReference>
<dbReference type="Pfam" id="PF01053">
    <property type="entry name" value="Cys_Met_Meta_PP"/>
    <property type="match status" value="1"/>
</dbReference>
<dbReference type="AlphaFoldDB" id="A0A8H3GFM1"/>
<dbReference type="PANTHER" id="PTHR11808:SF15">
    <property type="entry name" value="CYSTATHIONINE GAMMA-LYASE"/>
    <property type="match status" value="1"/>
</dbReference>
<evidence type="ECO:0000313" key="9">
    <source>
        <dbReference type="Proteomes" id="UP000663841"/>
    </source>
</evidence>
<reference evidence="8" key="1">
    <citation type="submission" date="2021-01" db="EMBL/GenBank/DDBJ databases">
        <authorList>
            <person name="Kaushik A."/>
        </authorList>
    </citation>
    <scope>NUCLEOTIDE SEQUENCE</scope>
    <source>
        <strain evidence="8">AG3-T5</strain>
    </source>
</reference>
<evidence type="ECO:0000256" key="3">
    <source>
        <dbReference type="ARBA" id="ARBA00012085"/>
    </source>
</evidence>
<evidence type="ECO:0000256" key="1">
    <source>
        <dbReference type="ARBA" id="ARBA00001933"/>
    </source>
</evidence>
<comment type="pathway">
    <text evidence="2">Amino-acid biosynthesis; L-cysteine biosynthesis; L-cysteine from L-homocysteine and L-serine: step 2/2.</text>
</comment>
<comment type="cofactor">
    <cofactor evidence="1 7">
        <name>pyridoxal 5'-phosphate</name>
        <dbReference type="ChEBI" id="CHEBI:597326"/>
    </cofactor>
</comment>
<organism evidence="8 9">
    <name type="scientific">Rhizoctonia solani</name>
    <dbReference type="NCBI Taxonomy" id="456999"/>
    <lineage>
        <taxon>Eukaryota</taxon>
        <taxon>Fungi</taxon>
        <taxon>Dikarya</taxon>
        <taxon>Basidiomycota</taxon>
        <taxon>Agaricomycotina</taxon>
        <taxon>Agaricomycetes</taxon>
        <taxon>Cantharellales</taxon>
        <taxon>Ceratobasidiaceae</taxon>
        <taxon>Rhizoctonia</taxon>
    </lineage>
</organism>
<dbReference type="SUPFAM" id="SSF53383">
    <property type="entry name" value="PLP-dependent transferases"/>
    <property type="match status" value="1"/>
</dbReference>
<proteinExistence type="inferred from homology"/>
<evidence type="ECO:0000256" key="5">
    <source>
        <dbReference type="ARBA" id="ARBA00023192"/>
    </source>
</evidence>
<dbReference type="GO" id="GO:0030170">
    <property type="term" value="F:pyridoxal phosphate binding"/>
    <property type="evidence" value="ECO:0007669"/>
    <property type="project" value="InterPro"/>
</dbReference>
<evidence type="ECO:0000313" key="8">
    <source>
        <dbReference type="EMBL" id="CAE6450604.1"/>
    </source>
</evidence>
<keyword evidence="4 7" id="KW-0663">Pyridoxal phosphate</keyword>
<dbReference type="GO" id="GO:0005737">
    <property type="term" value="C:cytoplasm"/>
    <property type="evidence" value="ECO:0007669"/>
    <property type="project" value="TreeGrafter"/>
</dbReference>
<keyword evidence="5" id="KW-0028">Amino-acid biosynthesis</keyword>
<protein>
    <recommendedName>
        <fullName evidence="3">cystathionine gamma-lyase</fullName>
        <ecNumber evidence="3">4.4.1.1</ecNumber>
    </recommendedName>
    <alternativeName>
        <fullName evidence="6">Gamma-cystathionase</fullName>
    </alternativeName>
</protein>
<comment type="similarity">
    <text evidence="7">Belongs to the trans-sulfuration enzymes family.</text>
</comment>
<dbReference type="EMBL" id="CAJMWW010000145">
    <property type="protein sequence ID" value="CAE6450604.1"/>
    <property type="molecule type" value="Genomic_DNA"/>
</dbReference>
<gene>
    <name evidence="8" type="ORF">RDB_LOCUS125636</name>
</gene>
<accession>A0A8H3GFM1</accession>
<keyword evidence="5" id="KW-0198">Cysteine biosynthesis</keyword>
<dbReference type="GO" id="GO:0019343">
    <property type="term" value="P:cysteine biosynthetic process via cystathionine"/>
    <property type="evidence" value="ECO:0007669"/>
    <property type="project" value="TreeGrafter"/>
</dbReference>
<dbReference type="Proteomes" id="UP000663841">
    <property type="component" value="Unassembled WGS sequence"/>
</dbReference>
<dbReference type="InterPro" id="IPR015424">
    <property type="entry name" value="PyrdxlP-dep_Trfase"/>
</dbReference>
<dbReference type="InterPro" id="IPR015422">
    <property type="entry name" value="PyrdxlP-dep_Trfase_small"/>
</dbReference>
<dbReference type="EC" id="4.4.1.1" evidence="3"/>
<evidence type="ECO:0000256" key="2">
    <source>
        <dbReference type="ARBA" id="ARBA00005038"/>
    </source>
</evidence>
<evidence type="ECO:0000256" key="7">
    <source>
        <dbReference type="RuleBase" id="RU362118"/>
    </source>
</evidence>
<evidence type="ECO:0000256" key="4">
    <source>
        <dbReference type="ARBA" id="ARBA00022898"/>
    </source>
</evidence>
<name>A0A8H3GFM1_9AGAM</name>
<sequence length="206" mass="22573">MVQITNEPYVHGYERHSDVIMDAIITPLASTPRAPGPAFAECTHFLKVVSDSVPSLQDCWLAHREAKLFHLRMQVHGRNALKIARYLQSVAGPNSAIEKVTYLGFASHSHYQLPVEQPFPNAKRLISSLSPEDLAEGVTWGGMISFRLKGGLDATEAFFASSQCFPLTSSLSGFETDPDQHDSHGESFLLASGLTHSHDIKTTARG</sequence>
<dbReference type="GO" id="GO:0019346">
    <property type="term" value="P:transsulfuration"/>
    <property type="evidence" value="ECO:0007669"/>
    <property type="project" value="InterPro"/>
</dbReference>
<comment type="caution">
    <text evidence="8">The sequence shown here is derived from an EMBL/GenBank/DDBJ whole genome shotgun (WGS) entry which is preliminary data.</text>
</comment>